<dbReference type="SUPFAM" id="SSF52980">
    <property type="entry name" value="Restriction endonuclease-like"/>
    <property type="match status" value="1"/>
</dbReference>
<name>A0A6J5NU39_9CAUD</name>
<organism evidence="1">
    <name type="scientific">uncultured Caudovirales phage</name>
    <dbReference type="NCBI Taxonomy" id="2100421"/>
    <lineage>
        <taxon>Viruses</taxon>
        <taxon>Duplodnaviria</taxon>
        <taxon>Heunggongvirae</taxon>
        <taxon>Uroviricota</taxon>
        <taxon>Caudoviricetes</taxon>
        <taxon>Peduoviridae</taxon>
        <taxon>Maltschvirus</taxon>
        <taxon>Maltschvirus maltsch</taxon>
    </lineage>
</organism>
<gene>
    <name evidence="1" type="ORF">UFOVP764_36</name>
</gene>
<accession>A0A6J5NU39</accession>
<dbReference type="EMBL" id="LR796711">
    <property type="protein sequence ID" value="CAB4161176.1"/>
    <property type="molecule type" value="Genomic_DNA"/>
</dbReference>
<dbReference type="InterPro" id="IPR011335">
    <property type="entry name" value="Restrct_endonuc-II-like"/>
</dbReference>
<evidence type="ECO:0000313" key="1">
    <source>
        <dbReference type="EMBL" id="CAB4161176.1"/>
    </source>
</evidence>
<dbReference type="InterPro" id="IPR011604">
    <property type="entry name" value="PDDEXK-like_dom_sf"/>
</dbReference>
<reference evidence="1" key="1">
    <citation type="submission" date="2020-04" db="EMBL/GenBank/DDBJ databases">
        <authorList>
            <person name="Chiriac C."/>
            <person name="Salcher M."/>
            <person name="Ghai R."/>
            <person name="Kavagutti S V."/>
        </authorList>
    </citation>
    <scope>NUCLEOTIDE SEQUENCE</scope>
</reference>
<sequence length="243" mass="27470">MQIPQSDHSITALIDKHHEAQAAQEMPRPHLGCSLVGHPCDRWLWLSFRFAVKQQFPGRVLRMFRRGRNEEVTIIDDLRAIGIKVRSLEAQMRVDLGSHLAGSVDAILDGGVPGAVKSKHIAEFKTHSSKSFADVVKHGVEKSKPEHFVQMQLYMSGTGIERALYVAINKDDDTIYTERLAYDKAVADKYIARGQRIALADRMPEPISTDPSWYQCKFCPAYGIVCFREQGVNHERARRNDGQ</sequence>
<proteinExistence type="predicted"/>
<protein>
    <recommendedName>
        <fullName evidence="2">PD-(D/E)XK nuclease superfamily</fullName>
    </recommendedName>
</protein>
<dbReference type="Gene3D" id="3.90.320.10">
    <property type="match status" value="1"/>
</dbReference>
<evidence type="ECO:0008006" key="2">
    <source>
        <dbReference type="Google" id="ProtNLM"/>
    </source>
</evidence>